<evidence type="ECO:0000313" key="3">
    <source>
        <dbReference type="EMBL" id="TJY40693.1"/>
    </source>
</evidence>
<dbReference type="PANTHER" id="PTHR30543">
    <property type="entry name" value="CHROMATE REDUCTASE"/>
    <property type="match status" value="1"/>
</dbReference>
<organism evidence="3 4">
    <name type="scientific">Cohnella pontilimi</name>
    <dbReference type="NCBI Taxonomy" id="2564100"/>
    <lineage>
        <taxon>Bacteria</taxon>
        <taxon>Bacillati</taxon>
        <taxon>Bacillota</taxon>
        <taxon>Bacilli</taxon>
        <taxon>Bacillales</taxon>
        <taxon>Paenibacillaceae</taxon>
        <taxon>Cohnella</taxon>
    </lineage>
</organism>
<accession>A0A4U0F7N5</accession>
<dbReference type="AlphaFoldDB" id="A0A4U0F7N5"/>
<dbReference type="SUPFAM" id="SSF52218">
    <property type="entry name" value="Flavoproteins"/>
    <property type="match status" value="1"/>
</dbReference>
<dbReference type="OrthoDB" id="9790975at2"/>
<name>A0A4U0F7N5_9BACL</name>
<dbReference type="GO" id="GO:0005829">
    <property type="term" value="C:cytosol"/>
    <property type="evidence" value="ECO:0007669"/>
    <property type="project" value="TreeGrafter"/>
</dbReference>
<evidence type="ECO:0000256" key="1">
    <source>
        <dbReference type="ARBA" id="ARBA00009428"/>
    </source>
</evidence>
<evidence type="ECO:0000259" key="2">
    <source>
        <dbReference type="Pfam" id="PF03358"/>
    </source>
</evidence>
<dbReference type="InterPro" id="IPR050712">
    <property type="entry name" value="NAD(P)H-dep_reductase"/>
</dbReference>
<reference evidence="3 4" key="1">
    <citation type="submission" date="2019-04" db="EMBL/GenBank/DDBJ databases">
        <title>Cohnella sp. nov., isolated from soil.</title>
        <authorList>
            <person name="Kim W."/>
        </authorList>
    </citation>
    <scope>NUCLEOTIDE SEQUENCE [LARGE SCALE GENOMIC DNA]</scope>
    <source>
        <strain evidence="3 4">CAU 1483</strain>
    </source>
</reference>
<sequence length="188" mass="20685">MNIVIIAGSNRKDSTSTRLAEYMGRLIRQQGHQAALFDLHVSPLPFYSPDESYVEHATLQQFKKAMLEADAVILSTPEYHGGMSGVLKNALDHLGQDHFSGKVVLSMSSAGGAVGVSSLQQMQAIVRNLHGINCPDWISIGGSQRRSFESGQDEYERPEIDDRLHRVLASFLNLARLVRGQSNHSKAV</sequence>
<protein>
    <submittedName>
        <fullName evidence="3">NAD(P)H-dependent oxidoreductase</fullName>
    </submittedName>
</protein>
<dbReference type="EMBL" id="SUPK01000008">
    <property type="protein sequence ID" value="TJY40693.1"/>
    <property type="molecule type" value="Genomic_DNA"/>
</dbReference>
<dbReference type="InterPro" id="IPR029039">
    <property type="entry name" value="Flavoprotein-like_sf"/>
</dbReference>
<dbReference type="RefSeq" id="WP_136778883.1">
    <property type="nucleotide sequence ID" value="NZ_SUPK01000008.1"/>
</dbReference>
<gene>
    <name evidence="3" type="ORF">E5161_16200</name>
</gene>
<feature type="domain" description="NADPH-dependent FMN reductase-like" evidence="2">
    <location>
        <begin position="1"/>
        <end position="141"/>
    </location>
</feature>
<dbReference type="GO" id="GO:0010181">
    <property type="term" value="F:FMN binding"/>
    <property type="evidence" value="ECO:0007669"/>
    <property type="project" value="TreeGrafter"/>
</dbReference>
<dbReference type="InterPro" id="IPR005025">
    <property type="entry name" value="FMN_Rdtase-like_dom"/>
</dbReference>
<dbReference type="GO" id="GO:0016491">
    <property type="term" value="F:oxidoreductase activity"/>
    <property type="evidence" value="ECO:0007669"/>
    <property type="project" value="InterPro"/>
</dbReference>
<dbReference type="Gene3D" id="3.40.50.360">
    <property type="match status" value="1"/>
</dbReference>
<proteinExistence type="inferred from homology"/>
<comment type="caution">
    <text evidence="3">The sequence shown here is derived from an EMBL/GenBank/DDBJ whole genome shotgun (WGS) entry which is preliminary data.</text>
</comment>
<keyword evidence="4" id="KW-1185">Reference proteome</keyword>
<dbReference type="Pfam" id="PF03358">
    <property type="entry name" value="FMN_red"/>
    <property type="match status" value="1"/>
</dbReference>
<dbReference type="PANTHER" id="PTHR30543:SF21">
    <property type="entry name" value="NAD(P)H-DEPENDENT FMN REDUCTASE LOT6"/>
    <property type="match status" value="1"/>
</dbReference>
<evidence type="ECO:0000313" key="4">
    <source>
        <dbReference type="Proteomes" id="UP000309673"/>
    </source>
</evidence>
<dbReference type="Proteomes" id="UP000309673">
    <property type="component" value="Unassembled WGS sequence"/>
</dbReference>
<comment type="similarity">
    <text evidence="1">Belongs to the azoreductase type 2 family.</text>
</comment>